<protein>
    <recommendedName>
        <fullName evidence="3">C2H2-type domain-containing protein</fullName>
    </recommendedName>
</protein>
<dbReference type="InterPro" id="IPR013087">
    <property type="entry name" value="Znf_C2H2_type"/>
</dbReference>
<evidence type="ECO:0000259" key="3">
    <source>
        <dbReference type="PROSITE" id="PS50157"/>
    </source>
</evidence>
<keyword evidence="5" id="KW-1185">Reference proteome</keyword>
<comment type="caution">
    <text evidence="4">The sequence shown here is derived from an EMBL/GenBank/DDBJ whole genome shotgun (WGS) entry which is preliminary data.</text>
</comment>
<feature type="domain" description="C2H2-type" evidence="3">
    <location>
        <begin position="153"/>
        <end position="183"/>
    </location>
</feature>
<keyword evidence="1" id="KW-0862">Zinc</keyword>
<name>A0ABR0K6N9_9EURO</name>
<gene>
    <name evidence="4" type="ORF">LTR24_006184</name>
</gene>
<dbReference type="EMBL" id="JAVRRG010000077">
    <property type="protein sequence ID" value="KAK5089463.1"/>
    <property type="molecule type" value="Genomic_DNA"/>
</dbReference>
<keyword evidence="1" id="KW-0863">Zinc-finger</keyword>
<proteinExistence type="predicted"/>
<reference evidence="4 5" key="1">
    <citation type="submission" date="2023-08" db="EMBL/GenBank/DDBJ databases">
        <title>Black Yeasts Isolated from many extreme environments.</title>
        <authorList>
            <person name="Coleine C."/>
            <person name="Stajich J.E."/>
            <person name="Selbmann L."/>
        </authorList>
    </citation>
    <scope>NUCLEOTIDE SEQUENCE [LARGE SCALE GENOMIC DNA]</scope>
    <source>
        <strain evidence="4 5">CCFEE 5885</strain>
    </source>
</reference>
<feature type="region of interest" description="Disordered" evidence="2">
    <location>
        <begin position="214"/>
        <end position="252"/>
    </location>
</feature>
<evidence type="ECO:0000313" key="5">
    <source>
        <dbReference type="Proteomes" id="UP001345013"/>
    </source>
</evidence>
<evidence type="ECO:0000313" key="4">
    <source>
        <dbReference type="EMBL" id="KAK5089463.1"/>
    </source>
</evidence>
<sequence>MTDAQDLTTLYEDFTDTYDWIVGNQCVSVSRIIAHGVFRNLDQASPLFLPFVNHYPRFFNRLSVPNPPQFNVQLHVKVINNLLTDGGPEAQPVLLALIAEVGLKLGLQIDTLSWVSGPGQRLYRQPRLLDIVRNIPQIGNPQVGNQATPGTWFVCWLPNCQKSYLRQSSLEKHLKDDHKFSHTEVFEVFHDPANAGEQLQKRFGPFQPWELHGTGFDSTTLQASRVPKRKRSQWRVDGTRNNMQSQAQDGAE</sequence>
<evidence type="ECO:0000256" key="1">
    <source>
        <dbReference type="PROSITE-ProRule" id="PRU00042"/>
    </source>
</evidence>
<dbReference type="Proteomes" id="UP001345013">
    <property type="component" value="Unassembled WGS sequence"/>
</dbReference>
<dbReference type="PROSITE" id="PS00028">
    <property type="entry name" value="ZINC_FINGER_C2H2_1"/>
    <property type="match status" value="1"/>
</dbReference>
<keyword evidence="1" id="KW-0479">Metal-binding</keyword>
<dbReference type="PROSITE" id="PS50157">
    <property type="entry name" value="ZINC_FINGER_C2H2_2"/>
    <property type="match status" value="1"/>
</dbReference>
<feature type="compositionally biased region" description="Polar residues" evidence="2">
    <location>
        <begin position="239"/>
        <end position="252"/>
    </location>
</feature>
<evidence type="ECO:0000256" key="2">
    <source>
        <dbReference type="SAM" id="MobiDB-lite"/>
    </source>
</evidence>
<accession>A0ABR0K6N9</accession>
<organism evidence="4 5">
    <name type="scientific">Lithohypha guttulata</name>
    <dbReference type="NCBI Taxonomy" id="1690604"/>
    <lineage>
        <taxon>Eukaryota</taxon>
        <taxon>Fungi</taxon>
        <taxon>Dikarya</taxon>
        <taxon>Ascomycota</taxon>
        <taxon>Pezizomycotina</taxon>
        <taxon>Eurotiomycetes</taxon>
        <taxon>Chaetothyriomycetidae</taxon>
        <taxon>Chaetothyriales</taxon>
        <taxon>Trichomeriaceae</taxon>
        <taxon>Lithohypha</taxon>
    </lineage>
</organism>